<feature type="domain" description="CHAT" evidence="1">
    <location>
        <begin position="1"/>
        <end position="114"/>
    </location>
</feature>
<evidence type="ECO:0000313" key="2">
    <source>
        <dbReference type="EMBL" id="CAH3108344.1"/>
    </source>
</evidence>
<gene>
    <name evidence="2" type="ORF">PMEA_00002506</name>
</gene>
<name>A0AAU9WB27_9CNID</name>
<dbReference type="InterPro" id="IPR024983">
    <property type="entry name" value="CHAT_dom"/>
</dbReference>
<feature type="non-terminal residue" evidence="2">
    <location>
        <position position="1"/>
    </location>
</feature>
<comment type="caution">
    <text evidence="2">The sequence shown here is derived from an EMBL/GenBank/DDBJ whole genome shotgun (WGS) entry which is preliminary data.</text>
</comment>
<evidence type="ECO:0000313" key="3">
    <source>
        <dbReference type="Proteomes" id="UP001159428"/>
    </source>
</evidence>
<organism evidence="2 3">
    <name type="scientific">Pocillopora meandrina</name>
    <dbReference type="NCBI Taxonomy" id="46732"/>
    <lineage>
        <taxon>Eukaryota</taxon>
        <taxon>Metazoa</taxon>
        <taxon>Cnidaria</taxon>
        <taxon>Anthozoa</taxon>
        <taxon>Hexacorallia</taxon>
        <taxon>Scleractinia</taxon>
        <taxon>Astrocoeniina</taxon>
        <taxon>Pocilloporidae</taxon>
        <taxon>Pocillopora</taxon>
    </lineage>
</organism>
<evidence type="ECO:0000259" key="1">
    <source>
        <dbReference type="Pfam" id="PF12770"/>
    </source>
</evidence>
<keyword evidence="3" id="KW-1185">Reference proteome</keyword>
<protein>
    <recommendedName>
        <fullName evidence="1">CHAT domain-containing protein</fullName>
    </recommendedName>
</protein>
<accession>A0AAU9WB27</accession>
<dbReference type="AlphaFoldDB" id="A0AAU9WB27"/>
<proteinExistence type="predicted"/>
<dbReference type="Pfam" id="PF12770">
    <property type="entry name" value="CHAT"/>
    <property type="match status" value="1"/>
</dbReference>
<sequence>ISFAALSEKEGAQHLSETHRIRVIPSLTTLRIIQDSLEDYHSNTGALIIGNPKVDWLLPLPCARKEADVVGRLVGVPPLVDEKATKQAVLERISSVSLIHIAAHGNAERGEIALSPFLLPTVETPSHHRKLPC</sequence>
<dbReference type="EMBL" id="CALNXJ010000011">
    <property type="protein sequence ID" value="CAH3108344.1"/>
    <property type="molecule type" value="Genomic_DNA"/>
</dbReference>
<reference evidence="2 3" key="1">
    <citation type="submission" date="2022-05" db="EMBL/GenBank/DDBJ databases">
        <authorList>
            <consortium name="Genoscope - CEA"/>
            <person name="William W."/>
        </authorList>
    </citation>
    <scope>NUCLEOTIDE SEQUENCE [LARGE SCALE GENOMIC DNA]</scope>
</reference>
<dbReference type="Proteomes" id="UP001159428">
    <property type="component" value="Unassembled WGS sequence"/>
</dbReference>